<organism evidence="1">
    <name type="scientific">hydrothermal vent metagenome</name>
    <dbReference type="NCBI Taxonomy" id="652676"/>
    <lineage>
        <taxon>unclassified sequences</taxon>
        <taxon>metagenomes</taxon>
        <taxon>ecological metagenomes</taxon>
    </lineage>
</organism>
<dbReference type="AlphaFoldDB" id="A0A3B0U1Z4"/>
<evidence type="ECO:0000313" key="1">
    <source>
        <dbReference type="EMBL" id="VAW19677.1"/>
    </source>
</evidence>
<accession>A0A3B0U1Z4</accession>
<sequence length="37" mass="4266">MTRLHKIIISLKYRPDRLHPDAGCAVIAQGFEKTLWS</sequence>
<proteinExistence type="predicted"/>
<name>A0A3B0U1Z4_9ZZZZ</name>
<gene>
    <name evidence="1" type="ORF">MNBD_ALPHA11-2391</name>
</gene>
<protein>
    <submittedName>
        <fullName evidence="1">Uncharacterized protein</fullName>
    </submittedName>
</protein>
<dbReference type="EMBL" id="UOEQ01000231">
    <property type="protein sequence ID" value="VAW19677.1"/>
    <property type="molecule type" value="Genomic_DNA"/>
</dbReference>
<reference evidence="1" key="1">
    <citation type="submission" date="2018-06" db="EMBL/GenBank/DDBJ databases">
        <authorList>
            <person name="Zhirakovskaya E."/>
        </authorList>
    </citation>
    <scope>NUCLEOTIDE SEQUENCE</scope>
</reference>